<accession>A0ABW4R9L8</accession>
<keyword evidence="7" id="KW-1278">Translocase</keyword>
<organism evidence="10 11">
    <name type="scientific">Paracoccus pacificus</name>
    <dbReference type="NCBI Taxonomy" id="1463598"/>
    <lineage>
        <taxon>Bacteria</taxon>
        <taxon>Pseudomonadati</taxon>
        <taxon>Pseudomonadota</taxon>
        <taxon>Alphaproteobacteria</taxon>
        <taxon>Rhodobacterales</taxon>
        <taxon>Paracoccaceae</taxon>
        <taxon>Paracoccus</taxon>
    </lineage>
</organism>
<proteinExistence type="predicted"/>
<dbReference type="SUPFAM" id="SSF52540">
    <property type="entry name" value="P-loop containing nucleoside triphosphate hydrolases"/>
    <property type="match status" value="2"/>
</dbReference>
<keyword evidence="6 10" id="KW-0067">ATP-binding</keyword>
<gene>
    <name evidence="10" type="ORF">ACFSCT_14490</name>
</gene>
<dbReference type="InterPro" id="IPR017871">
    <property type="entry name" value="ABC_transporter-like_CS"/>
</dbReference>
<dbReference type="RefSeq" id="WP_379143859.1">
    <property type="nucleotide sequence ID" value="NZ_JBHUEN010000043.1"/>
</dbReference>
<dbReference type="EMBL" id="JBHUEN010000043">
    <property type="protein sequence ID" value="MFD1882927.1"/>
    <property type="molecule type" value="Genomic_DNA"/>
</dbReference>
<evidence type="ECO:0000256" key="8">
    <source>
        <dbReference type="ARBA" id="ARBA00023136"/>
    </source>
</evidence>
<feature type="domain" description="ABC transporter" evidence="9">
    <location>
        <begin position="272"/>
        <end position="516"/>
    </location>
</feature>
<comment type="caution">
    <text evidence="10">The sequence shown here is derived from an EMBL/GenBank/DDBJ whole genome shotgun (WGS) entry which is preliminary data.</text>
</comment>
<evidence type="ECO:0000313" key="10">
    <source>
        <dbReference type="EMBL" id="MFD1882927.1"/>
    </source>
</evidence>
<evidence type="ECO:0000256" key="4">
    <source>
        <dbReference type="ARBA" id="ARBA00022737"/>
    </source>
</evidence>
<evidence type="ECO:0000259" key="9">
    <source>
        <dbReference type="PROSITE" id="PS50893"/>
    </source>
</evidence>
<evidence type="ECO:0000256" key="1">
    <source>
        <dbReference type="ARBA" id="ARBA00022448"/>
    </source>
</evidence>
<dbReference type="Gene3D" id="3.40.50.300">
    <property type="entry name" value="P-loop containing nucleotide triphosphate hydrolases"/>
    <property type="match status" value="2"/>
</dbReference>
<dbReference type="Proteomes" id="UP001597213">
    <property type="component" value="Unassembled WGS sequence"/>
</dbReference>
<dbReference type="PROSITE" id="PS00211">
    <property type="entry name" value="ABC_TRANSPORTER_1"/>
    <property type="match status" value="1"/>
</dbReference>
<keyword evidence="8" id="KW-0472">Membrane</keyword>
<evidence type="ECO:0000256" key="2">
    <source>
        <dbReference type="ARBA" id="ARBA00022475"/>
    </source>
</evidence>
<evidence type="ECO:0000256" key="5">
    <source>
        <dbReference type="ARBA" id="ARBA00022741"/>
    </source>
</evidence>
<keyword evidence="5" id="KW-0547">Nucleotide-binding</keyword>
<evidence type="ECO:0000256" key="3">
    <source>
        <dbReference type="ARBA" id="ARBA00022597"/>
    </source>
</evidence>
<evidence type="ECO:0000313" key="11">
    <source>
        <dbReference type="Proteomes" id="UP001597213"/>
    </source>
</evidence>
<dbReference type="CDD" id="cd03216">
    <property type="entry name" value="ABC_Carb_Monos_I"/>
    <property type="match status" value="1"/>
</dbReference>
<dbReference type="InterPro" id="IPR003439">
    <property type="entry name" value="ABC_transporter-like_ATP-bd"/>
</dbReference>
<dbReference type="PANTHER" id="PTHR43790">
    <property type="entry name" value="CARBOHYDRATE TRANSPORT ATP-BINDING PROTEIN MG119-RELATED"/>
    <property type="match status" value="1"/>
</dbReference>
<dbReference type="PROSITE" id="PS50893">
    <property type="entry name" value="ABC_TRANSPORTER_2"/>
    <property type="match status" value="2"/>
</dbReference>
<sequence length="532" mass="56300">MPDLTPSADPAAGSHPQAVPILEMRDISKTFGAIRALSGVSLTVYPGEVHALMGENGAGKSTLMKILSGAYTPDPGGAVLVNGQTVPPGDPVAAKRAGISIIYQELSLSPNLTVAQNMYLGNEFSRWGILNKGEARRAAAPILQRLGAPFGPGVTVADLSLGNRQLVEIGRSLTIDARILVMDEPTTSLTAREVDRLFGLIASLKEQGMAIIYISHRMEEVYQLADRVSVLRDGTYVGTLEHDQISAAKLVSMMVGRDLSSFYRKQHRAGGKRAAPLMSVQGMGDGKRVFDASFDLYPGEVLGIAGLVGSGRTELARLIYGADPATGGRLTLHGQEKRLSSPAEALEAGVAYLTEDRKGLGLFLDMSVAENINISVIGRDAKAAGVRDYSRADQRANDAVKAFGIRTAGTRINVGALSGGNQQKTLLARLLEGEPGVLILDEPTRGVDVGAKSEIYRMIDALAQRGLGIVVISSDLPEIIGIADRVLVMREGRIAGEVLPDAEGHIDQEDIMTLATSASAPRAETPAEPVNP</sequence>
<name>A0ABW4R9L8_9RHOB</name>
<dbReference type="SMART" id="SM00382">
    <property type="entry name" value="AAA"/>
    <property type="match status" value="2"/>
</dbReference>
<dbReference type="GO" id="GO:0005524">
    <property type="term" value="F:ATP binding"/>
    <property type="evidence" value="ECO:0007669"/>
    <property type="project" value="UniProtKB-KW"/>
</dbReference>
<keyword evidence="1" id="KW-0813">Transport</keyword>
<dbReference type="InterPro" id="IPR050107">
    <property type="entry name" value="ABC_carbohydrate_import_ATPase"/>
</dbReference>
<dbReference type="InterPro" id="IPR003593">
    <property type="entry name" value="AAA+_ATPase"/>
</dbReference>
<keyword evidence="3" id="KW-0762">Sugar transport</keyword>
<dbReference type="CDD" id="cd03215">
    <property type="entry name" value="ABC_Carb_Monos_II"/>
    <property type="match status" value="1"/>
</dbReference>
<evidence type="ECO:0000256" key="6">
    <source>
        <dbReference type="ARBA" id="ARBA00022840"/>
    </source>
</evidence>
<evidence type="ECO:0000256" key="7">
    <source>
        <dbReference type="ARBA" id="ARBA00022967"/>
    </source>
</evidence>
<keyword evidence="11" id="KW-1185">Reference proteome</keyword>
<keyword evidence="2" id="KW-1003">Cell membrane</keyword>
<keyword evidence="4" id="KW-0677">Repeat</keyword>
<reference evidence="11" key="1">
    <citation type="journal article" date="2019" name="Int. J. Syst. Evol. Microbiol.">
        <title>The Global Catalogue of Microorganisms (GCM) 10K type strain sequencing project: providing services to taxonomists for standard genome sequencing and annotation.</title>
        <authorList>
            <consortium name="The Broad Institute Genomics Platform"/>
            <consortium name="The Broad Institute Genome Sequencing Center for Infectious Disease"/>
            <person name="Wu L."/>
            <person name="Ma J."/>
        </authorList>
    </citation>
    <scope>NUCLEOTIDE SEQUENCE [LARGE SCALE GENOMIC DNA]</scope>
    <source>
        <strain evidence="11">CCUG 56029</strain>
    </source>
</reference>
<dbReference type="Pfam" id="PF00005">
    <property type="entry name" value="ABC_tran"/>
    <property type="match status" value="2"/>
</dbReference>
<dbReference type="InterPro" id="IPR027417">
    <property type="entry name" value="P-loop_NTPase"/>
</dbReference>
<feature type="domain" description="ABC transporter" evidence="9">
    <location>
        <begin position="22"/>
        <end position="258"/>
    </location>
</feature>
<dbReference type="PANTHER" id="PTHR43790:SF3">
    <property type="entry name" value="D-ALLOSE IMPORT ATP-BINDING PROTEIN ALSA-RELATED"/>
    <property type="match status" value="1"/>
</dbReference>
<protein>
    <submittedName>
        <fullName evidence="10">Sugar ABC transporter ATP-binding protein</fullName>
    </submittedName>
</protein>